<dbReference type="RefSeq" id="WP_220211639.1">
    <property type="nucleotide sequence ID" value="NZ_BNJK01000004.1"/>
</dbReference>
<evidence type="ECO:0000256" key="1">
    <source>
        <dbReference type="ARBA" id="ARBA00023015"/>
    </source>
</evidence>
<evidence type="ECO:0000313" key="7">
    <source>
        <dbReference type="Proteomes" id="UP000597444"/>
    </source>
</evidence>
<evidence type="ECO:0000256" key="3">
    <source>
        <dbReference type="ARBA" id="ARBA00023163"/>
    </source>
</evidence>
<dbReference type="AlphaFoldDB" id="A0A8J3J2C4"/>
<comment type="caution">
    <text evidence="6">The sequence shown here is derived from an EMBL/GenBank/DDBJ whole genome shotgun (WGS) entry which is preliminary data.</text>
</comment>
<evidence type="ECO:0000256" key="2">
    <source>
        <dbReference type="ARBA" id="ARBA00023125"/>
    </source>
</evidence>
<dbReference type="Pfam" id="PF12833">
    <property type="entry name" value="HTH_18"/>
    <property type="match status" value="1"/>
</dbReference>
<keyword evidence="2" id="KW-0238">DNA-binding</keyword>
<reference evidence="6" key="1">
    <citation type="submission" date="2020-10" db="EMBL/GenBank/DDBJ databases">
        <title>Taxonomic study of unclassified bacteria belonging to the class Ktedonobacteria.</title>
        <authorList>
            <person name="Yabe S."/>
            <person name="Wang C.M."/>
            <person name="Zheng Y."/>
            <person name="Sakai Y."/>
            <person name="Cavaletti L."/>
            <person name="Monciardini P."/>
            <person name="Donadio S."/>
        </authorList>
    </citation>
    <scope>NUCLEOTIDE SEQUENCE</scope>
    <source>
        <strain evidence="6">ID150040</strain>
    </source>
</reference>
<dbReference type="PANTHER" id="PTHR46796">
    <property type="entry name" value="HTH-TYPE TRANSCRIPTIONAL ACTIVATOR RHAS-RELATED"/>
    <property type="match status" value="1"/>
</dbReference>
<protein>
    <recommendedName>
        <fullName evidence="5">HTH araC/xylS-type domain-containing protein</fullName>
    </recommendedName>
</protein>
<evidence type="ECO:0000259" key="5">
    <source>
        <dbReference type="PROSITE" id="PS01124"/>
    </source>
</evidence>
<feature type="region of interest" description="Disordered" evidence="4">
    <location>
        <begin position="162"/>
        <end position="181"/>
    </location>
</feature>
<dbReference type="PROSITE" id="PS01124">
    <property type="entry name" value="HTH_ARAC_FAMILY_2"/>
    <property type="match status" value="1"/>
</dbReference>
<dbReference type="Gene3D" id="1.10.10.60">
    <property type="entry name" value="Homeodomain-like"/>
    <property type="match status" value="1"/>
</dbReference>
<keyword evidence="3" id="KW-0804">Transcription</keyword>
<evidence type="ECO:0000313" key="6">
    <source>
        <dbReference type="EMBL" id="GHP01068.1"/>
    </source>
</evidence>
<dbReference type="SUPFAM" id="SSF46689">
    <property type="entry name" value="Homeodomain-like"/>
    <property type="match status" value="1"/>
</dbReference>
<gene>
    <name evidence="6" type="ORF">KSF_111150</name>
</gene>
<organism evidence="6 7">
    <name type="scientific">Reticulibacter mediterranei</name>
    <dbReference type="NCBI Taxonomy" id="2778369"/>
    <lineage>
        <taxon>Bacteria</taxon>
        <taxon>Bacillati</taxon>
        <taxon>Chloroflexota</taxon>
        <taxon>Ktedonobacteria</taxon>
        <taxon>Ktedonobacterales</taxon>
        <taxon>Reticulibacteraceae</taxon>
        <taxon>Reticulibacter</taxon>
    </lineage>
</organism>
<dbReference type="GO" id="GO:0003700">
    <property type="term" value="F:DNA-binding transcription factor activity"/>
    <property type="evidence" value="ECO:0007669"/>
    <property type="project" value="InterPro"/>
</dbReference>
<dbReference type="EMBL" id="BNJK01000004">
    <property type="protein sequence ID" value="GHP01068.1"/>
    <property type="molecule type" value="Genomic_DNA"/>
</dbReference>
<name>A0A8J3J2C4_9CHLR</name>
<sequence>MGKVLHQPIAVPQDGIWLRLAQTLEATVRRSAYAQQLLSSQHFNEARARWTRADLIFLQTALEQLYNAHGLIRMYALANACGLSLRQFERRFKQRIGISPKIFARLLRFETLMASLLQNPTHPLAQMASHPGYQDQAHAIHEFKLWAGCTPSAFLVRAKQRTAQKPLHPDPRPAHTPIYIV</sequence>
<dbReference type="SMART" id="SM00342">
    <property type="entry name" value="HTH_ARAC"/>
    <property type="match status" value="1"/>
</dbReference>
<dbReference type="InterPro" id="IPR009057">
    <property type="entry name" value="Homeodomain-like_sf"/>
</dbReference>
<keyword evidence="7" id="KW-1185">Reference proteome</keyword>
<dbReference type="GO" id="GO:0043565">
    <property type="term" value="F:sequence-specific DNA binding"/>
    <property type="evidence" value="ECO:0007669"/>
    <property type="project" value="InterPro"/>
</dbReference>
<evidence type="ECO:0000256" key="4">
    <source>
        <dbReference type="SAM" id="MobiDB-lite"/>
    </source>
</evidence>
<accession>A0A8J3J2C4</accession>
<dbReference type="InterPro" id="IPR018060">
    <property type="entry name" value="HTH_AraC"/>
</dbReference>
<dbReference type="Proteomes" id="UP000597444">
    <property type="component" value="Unassembled WGS sequence"/>
</dbReference>
<dbReference type="InterPro" id="IPR050204">
    <property type="entry name" value="AraC_XylS_family_regulators"/>
</dbReference>
<feature type="domain" description="HTH araC/xylS-type" evidence="5">
    <location>
        <begin position="52"/>
        <end position="157"/>
    </location>
</feature>
<keyword evidence="1" id="KW-0805">Transcription regulation</keyword>
<proteinExistence type="predicted"/>